<feature type="compositionally biased region" description="Polar residues" evidence="1">
    <location>
        <begin position="139"/>
        <end position="155"/>
    </location>
</feature>
<evidence type="ECO:0000313" key="3">
    <source>
        <dbReference type="Proteomes" id="UP000822993"/>
    </source>
</evidence>
<keyword evidence="3" id="KW-1185">Reference proteome</keyword>
<dbReference type="AlphaFoldDB" id="A0A9D5U6T7"/>
<proteinExistence type="predicted"/>
<protein>
    <submittedName>
        <fullName evidence="2">Uncharacterized protein</fullName>
    </submittedName>
</protein>
<gene>
    <name evidence="2" type="ORF">H9623_02825</name>
</gene>
<organism evidence="2 3">
    <name type="scientific">Oerskovia douganii</name>
    <dbReference type="NCBI Taxonomy" id="2762210"/>
    <lineage>
        <taxon>Bacteria</taxon>
        <taxon>Bacillati</taxon>
        <taxon>Actinomycetota</taxon>
        <taxon>Actinomycetes</taxon>
        <taxon>Micrococcales</taxon>
        <taxon>Cellulomonadaceae</taxon>
        <taxon>Oerskovia</taxon>
    </lineage>
</organism>
<feature type="region of interest" description="Disordered" evidence="1">
    <location>
        <begin position="26"/>
        <end position="58"/>
    </location>
</feature>
<feature type="region of interest" description="Disordered" evidence="1">
    <location>
        <begin position="132"/>
        <end position="155"/>
    </location>
</feature>
<accession>A0A9D5U6T7</accession>
<comment type="caution">
    <text evidence="2">The sequence shown here is derived from an EMBL/GenBank/DDBJ whole genome shotgun (WGS) entry which is preliminary data.</text>
</comment>
<reference evidence="2 3" key="1">
    <citation type="submission" date="2020-08" db="EMBL/GenBank/DDBJ databases">
        <title>A Genomic Blueprint of the Chicken Gut Microbiome.</title>
        <authorList>
            <person name="Gilroy R."/>
            <person name="Ravi A."/>
            <person name="Getino M."/>
            <person name="Pursley I."/>
            <person name="Horton D.L."/>
            <person name="Alikhan N.-F."/>
            <person name="Baker D."/>
            <person name="Gharbi K."/>
            <person name="Hall N."/>
            <person name="Watson M."/>
            <person name="Adriaenssens E.M."/>
            <person name="Foster-Nyarko E."/>
            <person name="Jarju S."/>
            <person name="Secka A."/>
            <person name="Antonio M."/>
            <person name="Oren A."/>
            <person name="Chaudhuri R."/>
            <person name="La Ragione R.M."/>
            <person name="Hildebrand F."/>
            <person name="Pallen M.J."/>
        </authorList>
    </citation>
    <scope>NUCLEOTIDE SEQUENCE [LARGE SCALE GENOMIC DNA]</scope>
    <source>
        <strain evidence="2 3">Sa1BUA8</strain>
    </source>
</reference>
<dbReference type="Proteomes" id="UP000822993">
    <property type="component" value="Unassembled WGS sequence"/>
</dbReference>
<dbReference type="RefSeq" id="WP_193718565.1">
    <property type="nucleotide sequence ID" value="NZ_JACSPN010000002.1"/>
</dbReference>
<sequence>MTDSTIQADTDETGDAAEVATAAGGEGDALEAAETDAKGPGAEAAKYRRQLREAEGERDQLRETVQALRTAAAEQHIAGILAKPATLWLTGVTVDDFTAEDGTLDVDALSGAARGAAEAHGLERHSVMFESPGAHRTEGTGNPPATWQGLLSRQA</sequence>
<evidence type="ECO:0000313" key="2">
    <source>
        <dbReference type="EMBL" id="MBE7699240.1"/>
    </source>
</evidence>
<evidence type="ECO:0000256" key="1">
    <source>
        <dbReference type="SAM" id="MobiDB-lite"/>
    </source>
</evidence>
<dbReference type="EMBL" id="JACSPN010000002">
    <property type="protein sequence ID" value="MBE7699240.1"/>
    <property type="molecule type" value="Genomic_DNA"/>
</dbReference>
<name>A0A9D5U6T7_9CELL</name>